<accession>A0A151JA81</accession>
<reference evidence="1 2" key="1">
    <citation type="submission" date="2015-09" db="EMBL/GenBank/DDBJ databases">
        <title>Trachymyrmex cornetzi WGS genome.</title>
        <authorList>
            <person name="Nygaard S."/>
            <person name="Hu H."/>
            <person name="Boomsma J."/>
            <person name="Zhang G."/>
        </authorList>
    </citation>
    <scope>NUCLEOTIDE SEQUENCE [LARGE SCALE GENOMIC DNA]</scope>
    <source>
        <strain evidence="1">Tcor2-1</strain>
        <tissue evidence="1">Whole body</tissue>
    </source>
</reference>
<name>A0A151JA81_9HYME</name>
<dbReference type="AlphaFoldDB" id="A0A151JA81"/>
<evidence type="ECO:0000313" key="2">
    <source>
        <dbReference type="Proteomes" id="UP000078492"/>
    </source>
</evidence>
<keyword evidence="2" id="KW-1185">Reference proteome</keyword>
<organism evidence="1 2">
    <name type="scientific">Trachymyrmex cornetzi</name>
    <dbReference type="NCBI Taxonomy" id="471704"/>
    <lineage>
        <taxon>Eukaryota</taxon>
        <taxon>Metazoa</taxon>
        <taxon>Ecdysozoa</taxon>
        <taxon>Arthropoda</taxon>
        <taxon>Hexapoda</taxon>
        <taxon>Insecta</taxon>
        <taxon>Pterygota</taxon>
        <taxon>Neoptera</taxon>
        <taxon>Endopterygota</taxon>
        <taxon>Hymenoptera</taxon>
        <taxon>Apocrita</taxon>
        <taxon>Aculeata</taxon>
        <taxon>Formicoidea</taxon>
        <taxon>Formicidae</taxon>
        <taxon>Myrmicinae</taxon>
        <taxon>Trachymyrmex</taxon>
    </lineage>
</organism>
<dbReference type="Proteomes" id="UP000078492">
    <property type="component" value="Unassembled WGS sequence"/>
</dbReference>
<gene>
    <name evidence="1" type="ORF">ALC57_05792</name>
</gene>
<dbReference type="EMBL" id="KQ979361">
    <property type="protein sequence ID" value="KYN21809.1"/>
    <property type="molecule type" value="Genomic_DNA"/>
</dbReference>
<evidence type="ECO:0000313" key="1">
    <source>
        <dbReference type="EMBL" id="KYN21809.1"/>
    </source>
</evidence>
<protein>
    <submittedName>
        <fullName evidence="1">Uncharacterized protein</fullName>
    </submittedName>
</protein>
<sequence>MTIGKACEGNHDDYFHGISNTCQLSRMTSQNLGREIIQFACIVMD</sequence>
<proteinExistence type="predicted"/>